<keyword evidence="4" id="KW-1185">Reference proteome</keyword>
<dbReference type="EMBL" id="SHKI01000004">
    <property type="protein sequence ID" value="RZT66315.1"/>
    <property type="molecule type" value="Genomic_DNA"/>
</dbReference>
<gene>
    <name evidence="3" type="ORF">EV139_1751</name>
</gene>
<evidence type="ECO:0000313" key="3">
    <source>
        <dbReference type="EMBL" id="RZT66315.1"/>
    </source>
</evidence>
<accession>A0A4Q7TYW4</accession>
<sequence length="137" mass="13954">MSSEPTQQPSGGDPAGDAAPQPQDAPQPALPQAAPQPQDVSQPQTAAPQPQPQAAPRSHVGAAAAAPPRPLPPTRTGPRTGPIVWGALILAFCGYVVQLVFGGGELDGVAWLTITTIGLGVILLVVGAAVIIRNRRR</sequence>
<feature type="region of interest" description="Disordered" evidence="1">
    <location>
        <begin position="1"/>
        <end position="79"/>
    </location>
</feature>
<feature type="compositionally biased region" description="Low complexity" evidence="1">
    <location>
        <begin position="30"/>
        <end position="66"/>
    </location>
</feature>
<keyword evidence="2" id="KW-0812">Transmembrane</keyword>
<dbReference type="AlphaFoldDB" id="A0A4Q7TYW4"/>
<evidence type="ECO:0000256" key="2">
    <source>
        <dbReference type="SAM" id="Phobius"/>
    </source>
</evidence>
<keyword evidence="2" id="KW-0472">Membrane</keyword>
<feature type="compositionally biased region" description="Low complexity" evidence="1">
    <location>
        <begin position="8"/>
        <end position="22"/>
    </location>
</feature>
<dbReference type="RefSeq" id="WP_130453909.1">
    <property type="nucleotide sequence ID" value="NZ_QYAG01000001.1"/>
</dbReference>
<feature type="transmembrane region" description="Helical" evidence="2">
    <location>
        <begin position="83"/>
        <end position="103"/>
    </location>
</feature>
<protein>
    <submittedName>
        <fullName evidence="3">Uncharacterized protein</fullName>
    </submittedName>
</protein>
<evidence type="ECO:0000313" key="4">
    <source>
        <dbReference type="Proteomes" id="UP000291832"/>
    </source>
</evidence>
<feature type="transmembrane region" description="Helical" evidence="2">
    <location>
        <begin position="109"/>
        <end position="132"/>
    </location>
</feature>
<keyword evidence="2" id="KW-1133">Transmembrane helix</keyword>
<organism evidence="3 4">
    <name type="scientific">Leucobacter luti</name>
    <dbReference type="NCBI Taxonomy" id="340320"/>
    <lineage>
        <taxon>Bacteria</taxon>
        <taxon>Bacillati</taxon>
        <taxon>Actinomycetota</taxon>
        <taxon>Actinomycetes</taxon>
        <taxon>Micrococcales</taxon>
        <taxon>Microbacteriaceae</taxon>
        <taxon>Leucobacter</taxon>
    </lineage>
</organism>
<reference evidence="3 4" key="1">
    <citation type="journal article" date="2015" name="Stand. Genomic Sci.">
        <title>Genomic Encyclopedia of Bacterial and Archaeal Type Strains, Phase III: the genomes of soil and plant-associated and newly described type strains.</title>
        <authorList>
            <person name="Whitman W.B."/>
            <person name="Woyke T."/>
            <person name="Klenk H.P."/>
            <person name="Zhou Y."/>
            <person name="Lilburn T.G."/>
            <person name="Beck B.J."/>
            <person name="De Vos P."/>
            <person name="Vandamme P."/>
            <person name="Eisen J.A."/>
            <person name="Garrity G."/>
            <person name="Hugenholtz P."/>
            <person name="Kyrpides N.C."/>
        </authorList>
    </citation>
    <scope>NUCLEOTIDE SEQUENCE [LARGE SCALE GENOMIC DNA]</scope>
    <source>
        <strain evidence="3 4">RF6</strain>
    </source>
</reference>
<evidence type="ECO:0000256" key="1">
    <source>
        <dbReference type="SAM" id="MobiDB-lite"/>
    </source>
</evidence>
<name>A0A4Q7TYW4_9MICO</name>
<comment type="caution">
    <text evidence="3">The sequence shown here is derived from an EMBL/GenBank/DDBJ whole genome shotgun (WGS) entry which is preliminary data.</text>
</comment>
<dbReference type="Proteomes" id="UP000291832">
    <property type="component" value="Unassembled WGS sequence"/>
</dbReference>
<proteinExistence type="predicted"/>